<keyword evidence="4" id="KW-1185">Reference proteome</keyword>
<organism evidence="3 4">
    <name type="scientific">Deinococcus antarcticus</name>
    <dbReference type="NCBI Taxonomy" id="1298767"/>
    <lineage>
        <taxon>Bacteria</taxon>
        <taxon>Thermotogati</taxon>
        <taxon>Deinococcota</taxon>
        <taxon>Deinococci</taxon>
        <taxon>Deinococcales</taxon>
        <taxon>Deinococcaceae</taxon>
        <taxon>Deinococcus</taxon>
    </lineage>
</organism>
<comment type="caution">
    <text evidence="3">The sequence shown here is derived from an EMBL/GenBank/DDBJ whole genome shotgun (WGS) entry which is preliminary data.</text>
</comment>
<feature type="transmembrane region" description="Helical" evidence="2">
    <location>
        <begin position="49"/>
        <end position="69"/>
    </location>
</feature>
<dbReference type="RefSeq" id="WP_380075840.1">
    <property type="nucleotide sequence ID" value="NZ_JBHRZF010000025.1"/>
</dbReference>
<feature type="compositionally biased region" description="Basic residues" evidence="1">
    <location>
        <begin position="1"/>
        <end position="11"/>
    </location>
</feature>
<protein>
    <recommendedName>
        <fullName evidence="5">Yip1 domain-containing protein</fullName>
    </recommendedName>
</protein>
<evidence type="ECO:0000256" key="1">
    <source>
        <dbReference type="SAM" id="MobiDB-lite"/>
    </source>
</evidence>
<dbReference type="Proteomes" id="UP001595748">
    <property type="component" value="Unassembled WGS sequence"/>
</dbReference>
<sequence length="252" mass="26617">MARPKPPKKLKPAQPIAPPATTKAPLPADILTAPGQFGHKLHQAETTSWQYWPALVVTGLLAGLAYALLVRPGLNLAAAEAARAATEKNIPLPGVLTHITNAFGTFFLTILTFLIMWGLGRLGTGPGQDTRGPKVAEVYSATFALLPPLYLLTTALILLTPASAWAFTPQQVTDAGGDALKLQQAAMHNVARTPAFLAFLLTSLLGTLAQFGLAYAALRENVGNRAIPAVLLPLLPALLIQFIGIAPLLFAR</sequence>
<dbReference type="EMBL" id="JBHRZF010000025">
    <property type="protein sequence ID" value="MFC3859678.1"/>
    <property type="molecule type" value="Genomic_DNA"/>
</dbReference>
<evidence type="ECO:0000256" key="2">
    <source>
        <dbReference type="SAM" id="Phobius"/>
    </source>
</evidence>
<feature type="transmembrane region" description="Helical" evidence="2">
    <location>
        <begin position="138"/>
        <end position="159"/>
    </location>
</feature>
<feature type="transmembrane region" description="Helical" evidence="2">
    <location>
        <begin position="196"/>
        <end position="218"/>
    </location>
</feature>
<evidence type="ECO:0000313" key="3">
    <source>
        <dbReference type="EMBL" id="MFC3859678.1"/>
    </source>
</evidence>
<evidence type="ECO:0008006" key="5">
    <source>
        <dbReference type="Google" id="ProtNLM"/>
    </source>
</evidence>
<keyword evidence="2" id="KW-1133">Transmembrane helix</keyword>
<accession>A0ABV8A202</accession>
<feature type="transmembrane region" description="Helical" evidence="2">
    <location>
        <begin position="230"/>
        <end position="250"/>
    </location>
</feature>
<name>A0ABV8A202_9DEIO</name>
<reference evidence="4" key="1">
    <citation type="journal article" date="2019" name="Int. J. Syst. Evol. Microbiol.">
        <title>The Global Catalogue of Microorganisms (GCM) 10K type strain sequencing project: providing services to taxonomists for standard genome sequencing and annotation.</title>
        <authorList>
            <consortium name="The Broad Institute Genomics Platform"/>
            <consortium name="The Broad Institute Genome Sequencing Center for Infectious Disease"/>
            <person name="Wu L."/>
            <person name="Ma J."/>
        </authorList>
    </citation>
    <scope>NUCLEOTIDE SEQUENCE [LARGE SCALE GENOMIC DNA]</scope>
    <source>
        <strain evidence="4">CCTCC AB 2013263</strain>
    </source>
</reference>
<keyword evidence="2" id="KW-0812">Transmembrane</keyword>
<evidence type="ECO:0000313" key="4">
    <source>
        <dbReference type="Proteomes" id="UP001595748"/>
    </source>
</evidence>
<feature type="region of interest" description="Disordered" evidence="1">
    <location>
        <begin position="1"/>
        <end position="21"/>
    </location>
</feature>
<proteinExistence type="predicted"/>
<keyword evidence="2" id="KW-0472">Membrane</keyword>
<feature type="transmembrane region" description="Helical" evidence="2">
    <location>
        <begin position="95"/>
        <end position="117"/>
    </location>
</feature>
<gene>
    <name evidence="3" type="ORF">ACFOPQ_02730</name>
</gene>